<evidence type="ECO:0000313" key="2">
    <source>
        <dbReference type="EMBL" id="WUV44476.1"/>
    </source>
</evidence>
<dbReference type="RefSeq" id="WP_329407405.1">
    <property type="nucleotide sequence ID" value="NZ_CP109441.1"/>
</dbReference>
<evidence type="ECO:0000313" key="3">
    <source>
        <dbReference type="Proteomes" id="UP001432062"/>
    </source>
</evidence>
<dbReference type="EMBL" id="CP109441">
    <property type="protein sequence ID" value="WUV44476.1"/>
    <property type="molecule type" value="Genomic_DNA"/>
</dbReference>
<accession>A0ABZ1YNB8</accession>
<dbReference type="Proteomes" id="UP001432062">
    <property type="component" value="Chromosome"/>
</dbReference>
<evidence type="ECO:0008006" key="4">
    <source>
        <dbReference type="Google" id="ProtNLM"/>
    </source>
</evidence>
<sequence length="60" mass="6366">MTNSKPPQRYPIVGPPVAYSGATADVVERFADAVREWAGHPGSAERRGIESTAAANREAV</sequence>
<name>A0ABZ1YNB8_9NOCA</name>
<keyword evidence="3" id="KW-1185">Reference proteome</keyword>
<organism evidence="2 3">
    <name type="scientific">Nocardia vinacea</name>
    <dbReference type="NCBI Taxonomy" id="96468"/>
    <lineage>
        <taxon>Bacteria</taxon>
        <taxon>Bacillati</taxon>
        <taxon>Actinomycetota</taxon>
        <taxon>Actinomycetes</taxon>
        <taxon>Mycobacteriales</taxon>
        <taxon>Nocardiaceae</taxon>
        <taxon>Nocardia</taxon>
    </lineage>
</organism>
<protein>
    <recommendedName>
        <fullName evidence="4">Luciferase-like domain-containing protein</fullName>
    </recommendedName>
</protein>
<evidence type="ECO:0000256" key="1">
    <source>
        <dbReference type="SAM" id="MobiDB-lite"/>
    </source>
</evidence>
<gene>
    <name evidence="2" type="ORF">OG563_35690</name>
</gene>
<reference evidence="2" key="1">
    <citation type="submission" date="2022-10" db="EMBL/GenBank/DDBJ databases">
        <title>The complete genomes of actinobacterial strains from the NBC collection.</title>
        <authorList>
            <person name="Joergensen T.S."/>
            <person name="Alvarez Arevalo M."/>
            <person name="Sterndorff E.B."/>
            <person name="Faurdal D."/>
            <person name="Vuksanovic O."/>
            <person name="Mourched A.-S."/>
            <person name="Charusanti P."/>
            <person name="Shaw S."/>
            <person name="Blin K."/>
            <person name="Weber T."/>
        </authorList>
    </citation>
    <scope>NUCLEOTIDE SEQUENCE</scope>
    <source>
        <strain evidence="2">NBC_01482</strain>
    </source>
</reference>
<proteinExistence type="predicted"/>
<feature type="region of interest" description="Disordered" evidence="1">
    <location>
        <begin position="38"/>
        <end position="60"/>
    </location>
</feature>
<feature type="compositionally biased region" description="Basic and acidic residues" evidence="1">
    <location>
        <begin position="38"/>
        <end position="49"/>
    </location>
</feature>